<dbReference type="GO" id="GO:0005886">
    <property type="term" value="C:plasma membrane"/>
    <property type="evidence" value="ECO:0007669"/>
    <property type="project" value="UniProtKB-SubCell"/>
</dbReference>
<dbReference type="PANTHER" id="PTHR30193">
    <property type="entry name" value="ABC TRANSPORTER PERMEASE PROTEIN"/>
    <property type="match status" value="1"/>
</dbReference>
<evidence type="ECO:0000256" key="3">
    <source>
        <dbReference type="ARBA" id="ARBA00022475"/>
    </source>
</evidence>
<comment type="similarity">
    <text evidence="7">Belongs to the binding-protein-dependent transport system permease family.</text>
</comment>
<feature type="transmembrane region" description="Helical" evidence="7">
    <location>
        <begin position="120"/>
        <end position="143"/>
    </location>
</feature>
<evidence type="ECO:0000256" key="5">
    <source>
        <dbReference type="ARBA" id="ARBA00022989"/>
    </source>
</evidence>
<feature type="transmembrane region" description="Helical" evidence="7">
    <location>
        <begin position="85"/>
        <end position="108"/>
    </location>
</feature>
<dbReference type="GeneID" id="96911665"/>
<accession>A0AAV3WS70</accession>
<dbReference type="GO" id="GO:0055085">
    <property type="term" value="P:transmembrane transport"/>
    <property type="evidence" value="ECO:0007669"/>
    <property type="project" value="InterPro"/>
</dbReference>
<dbReference type="PANTHER" id="PTHR30193:SF37">
    <property type="entry name" value="INNER MEMBRANE ABC TRANSPORTER PERMEASE PROTEIN YCJO"/>
    <property type="match status" value="1"/>
</dbReference>
<feature type="domain" description="ABC transmembrane type-1" evidence="8">
    <location>
        <begin position="85"/>
        <end position="296"/>
    </location>
</feature>
<comment type="subcellular location">
    <subcellularLocation>
        <location evidence="1 7">Cell membrane</location>
        <topology evidence="1 7">Multi-pass membrane protein</topology>
    </subcellularLocation>
</comment>
<dbReference type="InterPro" id="IPR051393">
    <property type="entry name" value="ABC_transporter_permease"/>
</dbReference>
<keyword evidence="3" id="KW-1003">Cell membrane</keyword>
<evidence type="ECO:0000256" key="7">
    <source>
        <dbReference type="RuleBase" id="RU363032"/>
    </source>
</evidence>
<evidence type="ECO:0000313" key="9">
    <source>
        <dbReference type="EMBL" id="GEQ36291.1"/>
    </source>
</evidence>
<dbReference type="Proteomes" id="UP000887127">
    <property type="component" value="Unassembled WGS sequence"/>
</dbReference>
<organism evidence="9 10">
    <name type="scientific">Marinilactibacillus psychrotolerans</name>
    <dbReference type="NCBI Taxonomy" id="191770"/>
    <lineage>
        <taxon>Bacteria</taxon>
        <taxon>Bacillati</taxon>
        <taxon>Bacillota</taxon>
        <taxon>Bacilli</taxon>
        <taxon>Lactobacillales</taxon>
        <taxon>Carnobacteriaceae</taxon>
        <taxon>Marinilactibacillus</taxon>
    </lineage>
</organism>
<gene>
    <name evidence="9" type="primary">ugpA_7</name>
    <name evidence="9" type="ORF">M132T_17990</name>
</gene>
<proteinExistence type="inferred from homology"/>
<dbReference type="Gene3D" id="1.10.3720.10">
    <property type="entry name" value="MetI-like"/>
    <property type="match status" value="1"/>
</dbReference>
<evidence type="ECO:0000256" key="4">
    <source>
        <dbReference type="ARBA" id="ARBA00022692"/>
    </source>
</evidence>
<evidence type="ECO:0000256" key="2">
    <source>
        <dbReference type="ARBA" id="ARBA00022448"/>
    </source>
</evidence>
<feature type="transmembrane region" description="Helical" evidence="7">
    <location>
        <begin position="224"/>
        <end position="242"/>
    </location>
</feature>
<evidence type="ECO:0000256" key="1">
    <source>
        <dbReference type="ARBA" id="ARBA00004651"/>
    </source>
</evidence>
<sequence>MENSFDNDNTQHKNRKGIKFKQWVFIGPHFIFFVVFILFPMIYGFYASFTKWNLIGSPSWVGLENYEAILMDPTSSFYSQFRNGLVNTLIFVAGTVPLQVIIPLVLAVMLQHKGVKGKGFFQAIFYIPGLISVTAAALVWLLIFNPRLGPVNNLLGSNVTWAVNQPYAWIIIFMMTLWGAIGGNMVIYRSAMSGISNDLYEAAEIDGATSFVKFFKITLPTIKFPLLYTIVMSTAAAFNVYAQPLMVTSGGPEQSTFVLMMYIRNLAFGQGQSVAGMAAAMSILLGIVIVIIAAFQFRLMYRSSK</sequence>
<dbReference type="SUPFAM" id="SSF161098">
    <property type="entry name" value="MetI-like"/>
    <property type="match status" value="1"/>
</dbReference>
<feature type="transmembrane region" description="Helical" evidence="7">
    <location>
        <begin position="167"/>
        <end position="187"/>
    </location>
</feature>
<protein>
    <submittedName>
        <fullName evidence="9">Sugar ABC transporter permease protein</fullName>
    </submittedName>
</protein>
<comment type="caution">
    <text evidence="9">The sequence shown here is derived from an EMBL/GenBank/DDBJ whole genome shotgun (WGS) entry which is preliminary data.</text>
</comment>
<evidence type="ECO:0000313" key="10">
    <source>
        <dbReference type="Proteomes" id="UP000887127"/>
    </source>
</evidence>
<dbReference type="RefSeq" id="WP_091762266.1">
    <property type="nucleotide sequence ID" value="NZ_BJVX01000011.1"/>
</dbReference>
<name>A0AAV3WS70_9LACT</name>
<keyword evidence="2 7" id="KW-0813">Transport</keyword>
<evidence type="ECO:0000256" key="6">
    <source>
        <dbReference type="ARBA" id="ARBA00023136"/>
    </source>
</evidence>
<dbReference type="InterPro" id="IPR035906">
    <property type="entry name" value="MetI-like_sf"/>
</dbReference>
<feature type="transmembrane region" description="Helical" evidence="7">
    <location>
        <begin position="274"/>
        <end position="295"/>
    </location>
</feature>
<evidence type="ECO:0000259" key="8">
    <source>
        <dbReference type="PROSITE" id="PS50928"/>
    </source>
</evidence>
<dbReference type="Pfam" id="PF00528">
    <property type="entry name" value="BPD_transp_1"/>
    <property type="match status" value="1"/>
</dbReference>
<keyword evidence="6 7" id="KW-0472">Membrane</keyword>
<dbReference type="CDD" id="cd06261">
    <property type="entry name" value="TM_PBP2"/>
    <property type="match status" value="1"/>
</dbReference>
<dbReference type="AlphaFoldDB" id="A0AAV3WS70"/>
<reference evidence="9" key="1">
    <citation type="submission" date="2019-08" db="EMBL/GenBank/DDBJ databases">
        <title>Marinilactibacillus psychrotolerans M13-2T whole genome sequencing project.</title>
        <authorList>
            <person name="Ishikawa M."/>
            <person name="Suzuki T."/>
            <person name="Matsutani M."/>
        </authorList>
    </citation>
    <scope>NUCLEOTIDE SEQUENCE</scope>
    <source>
        <strain evidence="9">M13-2T</strain>
    </source>
</reference>
<dbReference type="PROSITE" id="PS50928">
    <property type="entry name" value="ABC_TM1"/>
    <property type="match status" value="1"/>
</dbReference>
<dbReference type="InterPro" id="IPR000515">
    <property type="entry name" value="MetI-like"/>
</dbReference>
<dbReference type="EMBL" id="BKBI01000012">
    <property type="protein sequence ID" value="GEQ36291.1"/>
    <property type="molecule type" value="Genomic_DNA"/>
</dbReference>
<feature type="transmembrane region" description="Helical" evidence="7">
    <location>
        <begin position="23"/>
        <end position="46"/>
    </location>
</feature>
<keyword evidence="5 7" id="KW-1133">Transmembrane helix</keyword>
<keyword evidence="4 7" id="KW-0812">Transmembrane</keyword>